<sequence>MSVSTTVLPLAGVVLGSTGTLIGQYLSTRVEARRARFEQASAERSERKTALMEFLSAAQEVELCLDRLSMGEQLDESETWQHLHALWHAKKVPELVCSPPVAQAAHDYTSALHAQLRGRPIGEGTPGEGTPPKRDLRFAFLEAARRELGTASEPLRRDPPVRELGE</sequence>
<name>A0A5C4JCF1_9ACTN</name>
<feature type="transmembrane region" description="Helical" evidence="1">
    <location>
        <begin position="6"/>
        <end position="26"/>
    </location>
</feature>
<protein>
    <submittedName>
        <fullName evidence="2">Uncharacterized protein</fullName>
    </submittedName>
</protein>
<evidence type="ECO:0000313" key="2">
    <source>
        <dbReference type="EMBL" id="TMR01194.1"/>
    </source>
</evidence>
<dbReference type="RefSeq" id="WP_138645700.1">
    <property type="nucleotide sequence ID" value="NZ_VCKW01000064.1"/>
</dbReference>
<dbReference type="Proteomes" id="UP000309174">
    <property type="component" value="Unassembled WGS sequence"/>
</dbReference>
<gene>
    <name evidence="2" type="ORF">ETD83_14820</name>
</gene>
<organism evidence="2 3">
    <name type="scientific">Actinomadura soli</name>
    <dbReference type="NCBI Taxonomy" id="2508997"/>
    <lineage>
        <taxon>Bacteria</taxon>
        <taxon>Bacillati</taxon>
        <taxon>Actinomycetota</taxon>
        <taxon>Actinomycetes</taxon>
        <taxon>Streptosporangiales</taxon>
        <taxon>Thermomonosporaceae</taxon>
        <taxon>Actinomadura</taxon>
    </lineage>
</organism>
<dbReference type="AlphaFoldDB" id="A0A5C4JCF1"/>
<keyword evidence="3" id="KW-1185">Reference proteome</keyword>
<dbReference type="EMBL" id="VCKW01000064">
    <property type="protein sequence ID" value="TMR01194.1"/>
    <property type="molecule type" value="Genomic_DNA"/>
</dbReference>
<comment type="caution">
    <text evidence="2">The sequence shown here is derived from an EMBL/GenBank/DDBJ whole genome shotgun (WGS) entry which is preliminary data.</text>
</comment>
<proteinExistence type="predicted"/>
<keyword evidence="1" id="KW-0812">Transmembrane</keyword>
<keyword evidence="1" id="KW-1133">Transmembrane helix</keyword>
<accession>A0A5C4JCF1</accession>
<evidence type="ECO:0000313" key="3">
    <source>
        <dbReference type="Proteomes" id="UP000309174"/>
    </source>
</evidence>
<reference evidence="2 3" key="1">
    <citation type="submission" date="2019-05" db="EMBL/GenBank/DDBJ databases">
        <title>Draft genome sequence of Actinomadura sp. 14C53.</title>
        <authorList>
            <person name="Saricaoglu S."/>
            <person name="Isik K."/>
        </authorList>
    </citation>
    <scope>NUCLEOTIDE SEQUENCE [LARGE SCALE GENOMIC DNA]</scope>
    <source>
        <strain evidence="2 3">14C53</strain>
    </source>
</reference>
<dbReference type="OrthoDB" id="4553636at2"/>
<evidence type="ECO:0000256" key="1">
    <source>
        <dbReference type="SAM" id="Phobius"/>
    </source>
</evidence>
<keyword evidence="1" id="KW-0472">Membrane</keyword>